<accession>A0ABD0JVU7</accession>
<dbReference type="CDD" id="cd00041">
    <property type="entry name" value="CUB"/>
    <property type="match status" value="1"/>
</dbReference>
<keyword evidence="3" id="KW-0677">Repeat</keyword>
<evidence type="ECO:0000259" key="13">
    <source>
        <dbReference type="PROSITE" id="PS51233"/>
    </source>
</evidence>
<feature type="domain" description="EGF-like" evidence="12">
    <location>
        <begin position="1547"/>
        <end position="1589"/>
    </location>
</feature>
<feature type="domain" description="SEA" evidence="11">
    <location>
        <begin position="1590"/>
        <end position="1703"/>
    </location>
</feature>
<feature type="domain" description="EGF-like" evidence="12">
    <location>
        <begin position="1084"/>
        <end position="1124"/>
    </location>
</feature>
<keyword evidence="9" id="KW-1133">Transmembrane helix</keyword>
<keyword evidence="1 7" id="KW-0245">EGF-like domain</keyword>
<keyword evidence="9" id="KW-0812">Transmembrane</keyword>
<dbReference type="Proteomes" id="UP001519460">
    <property type="component" value="Unassembled WGS sequence"/>
</dbReference>
<dbReference type="SMART" id="SM00216">
    <property type="entry name" value="VWD"/>
    <property type="match status" value="1"/>
</dbReference>
<dbReference type="InterPro" id="IPR009030">
    <property type="entry name" value="Growth_fac_rcpt_cys_sf"/>
</dbReference>
<feature type="domain" description="CUB" evidence="10">
    <location>
        <begin position="25"/>
        <end position="171"/>
    </location>
</feature>
<comment type="caution">
    <text evidence="14">The sequence shown here is derived from an EMBL/GenBank/DDBJ whole genome shotgun (WGS) entry which is preliminary data.</text>
</comment>
<dbReference type="SUPFAM" id="SSF57184">
    <property type="entry name" value="Growth factor receptor domain"/>
    <property type="match status" value="6"/>
</dbReference>
<keyword evidence="9" id="KW-0472">Membrane</keyword>
<dbReference type="InterPro" id="IPR001881">
    <property type="entry name" value="EGF-like_Ca-bd_dom"/>
</dbReference>
<dbReference type="SUPFAM" id="SSF57196">
    <property type="entry name" value="EGF/Laminin"/>
    <property type="match status" value="1"/>
</dbReference>
<feature type="compositionally biased region" description="Basic and acidic residues" evidence="8">
    <location>
        <begin position="1779"/>
        <end position="1791"/>
    </location>
</feature>
<feature type="disulfide bond" evidence="6">
    <location>
        <begin position="25"/>
        <end position="52"/>
    </location>
</feature>
<reference evidence="14 15" key="1">
    <citation type="journal article" date="2023" name="Sci. Data">
        <title>Genome assembly of the Korean intertidal mud-creeper Batillaria attramentaria.</title>
        <authorList>
            <person name="Patra A.K."/>
            <person name="Ho P.T."/>
            <person name="Jun S."/>
            <person name="Lee S.J."/>
            <person name="Kim Y."/>
            <person name="Won Y.J."/>
        </authorList>
    </citation>
    <scope>NUCLEOTIDE SEQUENCE [LARGE SCALE GENOMIC DNA]</scope>
    <source>
        <strain evidence="14">Wonlab-2016</strain>
    </source>
</reference>
<dbReference type="Pfam" id="PF07645">
    <property type="entry name" value="EGF_CA"/>
    <property type="match status" value="10"/>
</dbReference>
<feature type="domain" description="EGF-like" evidence="12">
    <location>
        <begin position="911"/>
        <end position="951"/>
    </location>
</feature>
<feature type="compositionally biased region" description="Polar residues" evidence="8">
    <location>
        <begin position="1756"/>
        <end position="1775"/>
    </location>
</feature>
<feature type="domain" description="EGF-like" evidence="12">
    <location>
        <begin position="1125"/>
        <end position="1167"/>
    </location>
</feature>
<dbReference type="Gene3D" id="2.10.25.10">
    <property type="entry name" value="Laminin"/>
    <property type="match status" value="14"/>
</dbReference>
<dbReference type="PROSITE" id="PS01186">
    <property type="entry name" value="EGF_2"/>
    <property type="match status" value="8"/>
</dbReference>
<dbReference type="InterPro" id="IPR001846">
    <property type="entry name" value="VWF_type-D"/>
</dbReference>
<organism evidence="14 15">
    <name type="scientific">Batillaria attramentaria</name>
    <dbReference type="NCBI Taxonomy" id="370345"/>
    <lineage>
        <taxon>Eukaryota</taxon>
        <taxon>Metazoa</taxon>
        <taxon>Spiralia</taxon>
        <taxon>Lophotrochozoa</taxon>
        <taxon>Mollusca</taxon>
        <taxon>Gastropoda</taxon>
        <taxon>Caenogastropoda</taxon>
        <taxon>Sorbeoconcha</taxon>
        <taxon>Cerithioidea</taxon>
        <taxon>Batillariidae</taxon>
        <taxon>Batillaria</taxon>
    </lineage>
</organism>
<proteinExistence type="predicted"/>
<dbReference type="PROSITE" id="PS00010">
    <property type="entry name" value="ASX_HYDROXYL"/>
    <property type="match status" value="7"/>
</dbReference>
<keyword evidence="2" id="KW-0732">Signal</keyword>
<dbReference type="PROSITE" id="PS50024">
    <property type="entry name" value="SEA"/>
    <property type="match status" value="1"/>
</dbReference>
<keyword evidence="4 6" id="KW-1015">Disulfide bond</keyword>
<dbReference type="InterPro" id="IPR049883">
    <property type="entry name" value="NOTCH1_EGF-like"/>
</dbReference>
<gene>
    <name evidence="14" type="ORF">BaRGS_00030078</name>
</gene>
<dbReference type="FunFam" id="2.10.25.10:FF:000119">
    <property type="entry name" value="vitamin K-dependent protein S"/>
    <property type="match status" value="2"/>
</dbReference>
<dbReference type="PROSITE" id="PS50026">
    <property type="entry name" value="EGF_3"/>
    <property type="match status" value="7"/>
</dbReference>
<protein>
    <submittedName>
        <fullName evidence="14">Uncharacterized protein</fullName>
    </submittedName>
</protein>
<evidence type="ECO:0000259" key="11">
    <source>
        <dbReference type="PROSITE" id="PS50024"/>
    </source>
</evidence>
<evidence type="ECO:0000256" key="3">
    <source>
        <dbReference type="ARBA" id="ARBA00022737"/>
    </source>
</evidence>
<evidence type="ECO:0000259" key="12">
    <source>
        <dbReference type="PROSITE" id="PS50026"/>
    </source>
</evidence>
<dbReference type="InterPro" id="IPR000859">
    <property type="entry name" value="CUB_dom"/>
</dbReference>
<evidence type="ECO:0000256" key="1">
    <source>
        <dbReference type="ARBA" id="ARBA00022536"/>
    </source>
</evidence>
<dbReference type="FunFam" id="2.10.25.10:FF:000005">
    <property type="entry name" value="Fibrillin 2"/>
    <property type="match status" value="1"/>
</dbReference>
<dbReference type="CDD" id="cd00054">
    <property type="entry name" value="EGF_CA"/>
    <property type="match status" value="5"/>
</dbReference>
<evidence type="ECO:0000256" key="5">
    <source>
        <dbReference type="ARBA" id="ARBA00023180"/>
    </source>
</evidence>
<evidence type="ECO:0000256" key="9">
    <source>
        <dbReference type="SAM" id="Phobius"/>
    </source>
</evidence>
<keyword evidence="5" id="KW-0325">Glycoprotein</keyword>
<feature type="domain" description="EGF-like" evidence="12">
    <location>
        <begin position="1254"/>
        <end position="1294"/>
    </location>
</feature>
<dbReference type="InterPro" id="IPR018097">
    <property type="entry name" value="EGF_Ca-bd_CS"/>
</dbReference>
<dbReference type="PANTHER" id="PTHR24050:SF28">
    <property type="entry name" value="UROMODULIN-LIKE"/>
    <property type="match status" value="1"/>
</dbReference>
<keyword evidence="15" id="KW-1185">Reference proteome</keyword>
<dbReference type="InterPro" id="IPR000742">
    <property type="entry name" value="EGF"/>
</dbReference>
<evidence type="ECO:0000256" key="6">
    <source>
        <dbReference type="PROSITE-ProRule" id="PRU00059"/>
    </source>
</evidence>
<feature type="domain" description="VWFD" evidence="13">
    <location>
        <begin position="424"/>
        <end position="624"/>
    </location>
</feature>
<dbReference type="SMART" id="SM00181">
    <property type="entry name" value="EGF"/>
    <property type="match status" value="17"/>
</dbReference>
<evidence type="ECO:0000256" key="2">
    <source>
        <dbReference type="ARBA" id="ARBA00022729"/>
    </source>
</evidence>
<feature type="domain" description="EGF-like" evidence="12">
    <location>
        <begin position="1338"/>
        <end position="1382"/>
    </location>
</feature>
<feature type="non-terminal residue" evidence="14">
    <location>
        <position position="1791"/>
    </location>
</feature>
<dbReference type="PANTHER" id="PTHR24050">
    <property type="entry name" value="PA14 DOMAIN-CONTAINING PROTEIN"/>
    <property type="match status" value="1"/>
</dbReference>
<dbReference type="InterPro" id="IPR052235">
    <property type="entry name" value="Nephronectin_domain"/>
</dbReference>
<evidence type="ECO:0000313" key="14">
    <source>
        <dbReference type="EMBL" id="KAK7478693.1"/>
    </source>
</evidence>
<sequence length="1791" mass="195082">MHKLNVKRVRGRGKRINQSFYFEGCATRVLEASSGEIASPGFPARPTEDGVCVWTISVDPRYKIDLALDTINLGTQSDPQLPCDDSWAVTKVKIYDSITTEKSMLRRTEGLDRFTFPLNPRVPPPYCTRNSSATIQTTGNHLTIVYNVTGAQNANWDPDLEYGFHATYQTSNITGPSEKQTGPLPYGQYTSDNELPKSTRTGECIPLFDPPRLPGIYVGDGFARGFRQACPCSPGQASKTGPVGVFVKNYTTCSNEQETEIVKKVCEDAKKEIREYTNITDFSVRVMDGRATFQAAIISNISTTYALLYYKVGDMNWRTDSDNAPDIDIGTGTVFNGTTVQQMMPYSNTVEALELDNFKGNTDAPNAGSALAFNPSYPSYAVNYTREDEEAYSTCCLKSSSSESCDKYYELRPIGQCGPSLPFRFAWLCCDPHILTLDGRDYLLNDWGEHTLITLKTADVTFTLQSRTGLAETGSGDLTNATVFTAFGAEENGVRVFAGLDPSDNTSLIVYANGTDYSVHFNNNTSFVKDTDQFKLVRDNNSLIISFPSGLGLATSVRMKSLAVSVNVPLAFKGQTRGLLGDYNGNKEDDFILPNGTVLSNNLTERQIFEQFGKAWRVTEANTVMHYGRREGPADYAHPEFTPIFLDEVPLSVRQAAEDVCGSSTNLACIYDYVATKSASIAMDKNTVPQLQGLPSRLSVTSGVVTTFSLEGRDADSDAVLTYHAVDDGNGMVQVDSTSGHVTYTPDSSQPVSLSFYTVDSHNAQSPVRVVPVVICSGCSGHGTCDFSLYSSAENGDYNFQYASCVCDPAWDGPHCERDRDGCLGNPCLQEQTCTDLTPAQQGQNQIGYDCGGCPAGYILDTSSQECVDTDECANSQTNECDMNCFNTLGSYLCTCDAGYRLDNDGHTCWDINECQEQTDRCEHFCNNTAGSYTCMCEEGYTLGESGTTCTQDAATVSLCSNAGCSHGCKSSLDSSTGQRVPECICPDGYDLDPTDEKTCRDHDECQDNLCTQRCFNYNGGFACYCNRGYKLSDDKVTCERCPPLHYGINCELTCTCSGRFKACDPVKGCICEDGWTGSLCQEDVDECSNKTICSSDQICVNTIGSYECTCQDGYRKDSTGMCQDINECVDWSSFSGCGELEICVNLPGEFYCKCLPGYRLVDDQCTDVDECASSENGCEQICDNVQGTYNCDCYYGYRLDTDRTSCTKVSDVCAEVEGLTCDHGCTLSDVDDRAACFCRTGYELGNDQQTCQDIDECSAGTSGCSHTCSNTDGGFLCSCPLGRKLDNDGKTCLECPIGTYGADCSEMCACGRGSERCDVITGCVCKPEWQGERCTDDVNECDRANVQQECRDKNAQCVNYPGGHSCQCGDGYEENENGLCQDIDECLSIVCDQRCENSPGSYRCLCNKGFTLDSQSGLCEGTASCSRTDCPTQNGGCSDEQCFCNRGYNLTATNTCELEDVDWCAEGLCDQDCQETTNGESFTCSCRPGYLLQEDDRSCFECPPGKYGEGCSNTCTCNMQTTVTCHTETGACTCRAGWQGSACGDDIDECATALSVGCPQNSDCENTIGSYRCICHGGYLKDSTGNCTRLRHVKATFTITGISVTSDEISDVNSPSFSLWARSVSQELDRLLRPKVKGFRSVDILALRVGSLIVETDVVLDETSHPDATQTLSVALLDLMGDSLTVNNQTGTVQVAINDAPAEDYTLIIILGISIPLVIIVLGVIIVIVLKKSKKAMKRGRYILRHQRKPEGSDIWTTSQAANSGSENTDSPYATTHELSEHPYESPKTS</sequence>
<feature type="transmembrane region" description="Helical" evidence="9">
    <location>
        <begin position="1706"/>
        <end position="1731"/>
    </location>
</feature>
<dbReference type="PROSITE" id="PS01180">
    <property type="entry name" value="CUB"/>
    <property type="match status" value="1"/>
</dbReference>
<evidence type="ECO:0000256" key="4">
    <source>
        <dbReference type="ARBA" id="ARBA00023157"/>
    </source>
</evidence>
<dbReference type="PROSITE" id="PS00022">
    <property type="entry name" value="EGF_1"/>
    <property type="match status" value="1"/>
</dbReference>
<feature type="region of interest" description="Disordered" evidence="8">
    <location>
        <begin position="1754"/>
        <end position="1791"/>
    </location>
</feature>
<evidence type="ECO:0000256" key="8">
    <source>
        <dbReference type="SAM" id="MobiDB-lite"/>
    </source>
</evidence>
<dbReference type="SUPFAM" id="SSF49854">
    <property type="entry name" value="Spermadhesin, CUB domain"/>
    <property type="match status" value="1"/>
</dbReference>
<dbReference type="SMART" id="SM00179">
    <property type="entry name" value="EGF_CA"/>
    <property type="match status" value="12"/>
</dbReference>
<feature type="domain" description="EGF-like" evidence="12">
    <location>
        <begin position="1383"/>
        <end position="1421"/>
    </location>
</feature>
<evidence type="ECO:0000259" key="10">
    <source>
        <dbReference type="PROSITE" id="PS01180"/>
    </source>
</evidence>
<comment type="caution">
    <text evidence="7">Lacks conserved residue(s) required for the propagation of feature annotation.</text>
</comment>
<dbReference type="InterPro" id="IPR000082">
    <property type="entry name" value="SEA_dom"/>
</dbReference>
<dbReference type="InterPro" id="IPR000152">
    <property type="entry name" value="EGF-type_Asp/Asn_hydroxyl_site"/>
</dbReference>
<dbReference type="InterPro" id="IPR035914">
    <property type="entry name" value="Sperma_CUB_dom_sf"/>
</dbReference>
<dbReference type="PROSITE" id="PS01187">
    <property type="entry name" value="EGF_CA"/>
    <property type="match status" value="6"/>
</dbReference>
<evidence type="ECO:0000313" key="15">
    <source>
        <dbReference type="Proteomes" id="UP001519460"/>
    </source>
</evidence>
<evidence type="ECO:0000256" key="7">
    <source>
        <dbReference type="PROSITE-ProRule" id="PRU00076"/>
    </source>
</evidence>
<dbReference type="PROSITE" id="PS51233">
    <property type="entry name" value="VWFD"/>
    <property type="match status" value="1"/>
</dbReference>
<dbReference type="SMART" id="SM00042">
    <property type="entry name" value="CUB"/>
    <property type="match status" value="1"/>
</dbReference>
<dbReference type="EMBL" id="JACVVK020000319">
    <property type="protein sequence ID" value="KAK7478693.1"/>
    <property type="molecule type" value="Genomic_DNA"/>
</dbReference>
<name>A0ABD0JVU7_9CAEN</name>
<dbReference type="Gene3D" id="2.60.120.290">
    <property type="entry name" value="Spermadhesin, CUB domain"/>
    <property type="match status" value="1"/>
</dbReference>